<keyword evidence="2" id="KW-1185">Reference proteome</keyword>
<dbReference type="RefSeq" id="XP_019041894.1">
    <property type="nucleotide sequence ID" value="XM_019183051.1"/>
</dbReference>
<evidence type="ECO:0000313" key="2">
    <source>
        <dbReference type="Proteomes" id="UP000094112"/>
    </source>
</evidence>
<dbReference type="AlphaFoldDB" id="A0A1E3PCS9"/>
<sequence length="669" mass="76846">MFTKISGRKKYIWSASLLPSTDFNQRWSSSGSKALKTLSSNKLVSSFSSKTNTIHSKYLFTKSEKGYISQSDKYSTINSQTSELPPKLNYDDYLHSDEKPTFEGLAEFINKYIISRIIKDESFSEAATSIAARIFMSSPSPTRSGWKRFPYHNQNQKLLSIEEGTKFRKISEVEILNQFADKSNIKDGIAKVFNDLQQYYFKKAQDDSNSHEKRIINIFDMVDSMRKLPTALREPANKQEIQSLSLSYVIHPLVQVINDVYDSKLVVLQQRYVSGRKSPDVIIQDEDSKAFSVLEFENNLPKAENIKSMKSAELLDLQGFKQTLYSIAMSNTNMGVLSSFGTTLIIEVDWKKSCFDGTDTCKLALELFIIDHNEPLTTLKSTIMHFLTKLLVLSTSEEKDKIMKTSLESRTKMIINCEETQQKHSQQLRKSFLRQYQNDSRYLNKEVIDVRLDLQDDKSSTDLKNVFRDMTEKAKYIILKKKHFLANNIVDAVDDDEEVVVKWYEPITHELTDNPLLNQELLEQDYLDEMYELKKLERIENSKNLELSKLRLFKNGFMIIKDQYSNIVAIGNYLAMANKNPKTNKNEITKRLPILTKSDILSEAMNRLECLHSNGFALNQNVDQRVVVNNGDVSILATTKYGDEVPDRIKDLDTKTLGQIVASGRIIQL</sequence>
<reference evidence="1 2" key="1">
    <citation type="journal article" date="2016" name="Proc. Natl. Acad. Sci. U.S.A.">
        <title>Comparative genomics of biotechnologically important yeasts.</title>
        <authorList>
            <person name="Riley R."/>
            <person name="Haridas S."/>
            <person name="Wolfe K.H."/>
            <person name="Lopes M.R."/>
            <person name="Hittinger C.T."/>
            <person name="Goeker M."/>
            <person name="Salamov A.A."/>
            <person name="Wisecaver J.H."/>
            <person name="Long T.M."/>
            <person name="Calvey C.H."/>
            <person name="Aerts A.L."/>
            <person name="Barry K.W."/>
            <person name="Choi C."/>
            <person name="Clum A."/>
            <person name="Coughlan A.Y."/>
            <person name="Deshpande S."/>
            <person name="Douglass A.P."/>
            <person name="Hanson S.J."/>
            <person name="Klenk H.-P."/>
            <person name="LaButti K.M."/>
            <person name="Lapidus A."/>
            <person name="Lindquist E.A."/>
            <person name="Lipzen A.M."/>
            <person name="Meier-Kolthoff J.P."/>
            <person name="Ohm R.A."/>
            <person name="Otillar R.P."/>
            <person name="Pangilinan J.L."/>
            <person name="Peng Y."/>
            <person name="Rokas A."/>
            <person name="Rosa C.A."/>
            <person name="Scheuner C."/>
            <person name="Sibirny A.A."/>
            <person name="Slot J.C."/>
            <person name="Stielow J.B."/>
            <person name="Sun H."/>
            <person name="Kurtzman C.P."/>
            <person name="Blackwell M."/>
            <person name="Grigoriev I.V."/>
            <person name="Jeffries T.W."/>
        </authorList>
    </citation>
    <scope>NUCLEOTIDE SEQUENCE [LARGE SCALE GENOMIC DNA]</scope>
    <source>
        <strain evidence="2">ATCC 58044 / CBS 1984 / NCYC 433 / NRRL Y-366-8</strain>
    </source>
</reference>
<evidence type="ECO:0000313" key="1">
    <source>
        <dbReference type="EMBL" id="ODQ62687.1"/>
    </source>
</evidence>
<name>A0A1E3PCS9_WICAA</name>
<dbReference type="Proteomes" id="UP000094112">
    <property type="component" value="Unassembled WGS sequence"/>
</dbReference>
<protein>
    <submittedName>
        <fullName evidence="1">Uncharacterized protein</fullName>
    </submittedName>
</protein>
<organism evidence="1 2">
    <name type="scientific">Wickerhamomyces anomalus (strain ATCC 58044 / CBS 1984 / NCYC 433 / NRRL Y-366-8)</name>
    <name type="common">Yeast</name>
    <name type="synonym">Hansenula anomala</name>
    <dbReference type="NCBI Taxonomy" id="683960"/>
    <lineage>
        <taxon>Eukaryota</taxon>
        <taxon>Fungi</taxon>
        <taxon>Dikarya</taxon>
        <taxon>Ascomycota</taxon>
        <taxon>Saccharomycotina</taxon>
        <taxon>Saccharomycetes</taxon>
        <taxon>Phaffomycetales</taxon>
        <taxon>Wickerhamomycetaceae</taxon>
        <taxon>Wickerhamomyces</taxon>
    </lineage>
</organism>
<dbReference type="EMBL" id="KV454208">
    <property type="protein sequence ID" value="ODQ62687.1"/>
    <property type="molecule type" value="Genomic_DNA"/>
</dbReference>
<gene>
    <name evidence="1" type="ORF">WICANDRAFT_60744</name>
</gene>
<accession>A0A1E3PCS9</accession>
<dbReference type="GeneID" id="30200297"/>
<proteinExistence type="predicted"/>